<dbReference type="Proteomes" id="UP000729402">
    <property type="component" value="Unassembled WGS sequence"/>
</dbReference>
<name>A0A8J5UXX0_ZIZPA</name>
<dbReference type="PANTHER" id="PTHR45176:SF1">
    <property type="entry name" value="TRANSDUCIN FAMILY PROTEIN _ WD-40 REPEAT FAMILY PROTEIN-RELATED"/>
    <property type="match status" value="1"/>
</dbReference>
<evidence type="ECO:0000313" key="1">
    <source>
        <dbReference type="EMBL" id="KAG8049217.1"/>
    </source>
</evidence>
<sequence>MITGGQSFVSAPPAFSADGRLLLVCTGRTVSVFSASTGMLVSELEGHEGDVTAVVVPPPPADAPAVAKVVSYCWTAGLDGVLIYWDYVAAELVRKVQVGLPVHSMVIPNITRTSKGADIYARFAFVSVEDTSKPSKEGKALRGQMRIYDLTRGRQVGNLLAEVNLTHPLVIVHLLAIFPV</sequence>
<comment type="caution">
    <text evidence="1">The sequence shown here is derived from an EMBL/GenBank/DDBJ whole genome shotgun (WGS) entry which is preliminary data.</text>
</comment>
<reference evidence="1" key="2">
    <citation type="submission" date="2021-02" db="EMBL/GenBank/DDBJ databases">
        <authorList>
            <person name="Kimball J.A."/>
            <person name="Haas M.W."/>
            <person name="Macchietto M."/>
            <person name="Kono T."/>
            <person name="Duquette J."/>
            <person name="Shao M."/>
        </authorList>
    </citation>
    <scope>NUCLEOTIDE SEQUENCE</scope>
    <source>
        <tissue evidence="1">Fresh leaf tissue</tissue>
    </source>
</reference>
<dbReference type="PANTHER" id="PTHR45176">
    <property type="entry name" value="TRANSDUCIN FAMILY PROTEIN / WD-40 REPEAT FAMILY PROTEIN-RELATED"/>
    <property type="match status" value="1"/>
</dbReference>
<dbReference type="OrthoDB" id="1710427at2759"/>
<dbReference type="EMBL" id="JAAALK010000289">
    <property type="protein sequence ID" value="KAG8049217.1"/>
    <property type="molecule type" value="Genomic_DNA"/>
</dbReference>
<organism evidence="1 2">
    <name type="scientific">Zizania palustris</name>
    <name type="common">Northern wild rice</name>
    <dbReference type="NCBI Taxonomy" id="103762"/>
    <lineage>
        <taxon>Eukaryota</taxon>
        <taxon>Viridiplantae</taxon>
        <taxon>Streptophyta</taxon>
        <taxon>Embryophyta</taxon>
        <taxon>Tracheophyta</taxon>
        <taxon>Spermatophyta</taxon>
        <taxon>Magnoliopsida</taxon>
        <taxon>Liliopsida</taxon>
        <taxon>Poales</taxon>
        <taxon>Poaceae</taxon>
        <taxon>BOP clade</taxon>
        <taxon>Oryzoideae</taxon>
        <taxon>Oryzeae</taxon>
        <taxon>Zizaniinae</taxon>
        <taxon>Zizania</taxon>
    </lineage>
</organism>
<proteinExistence type="predicted"/>
<reference evidence="1" key="1">
    <citation type="journal article" date="2021" name="bioRxiv">
        <title>Whole Genome Assembly and Annotation of Northern Wild Rice, Zizania palustris L., Supports a Whole Genome Duplication in the Zizania Genus.</title>
        <authorList>
            <person name="Haas M."/>
            <person name="Kono T."/>
            <person name="Macchietto M."/>
            <person name="Millas R."/>
            <person name="McGilp L."/>
            <person name="Shao M."/>
            <person name="Duquette J."/>
            <person name="Hirsch C.N."/>
            <person name="Kimball J."/>
        </authorList>
    </citation>
    <scope>NUCLEOTIDE SEQUENCE</scope>
    <source>
        <tissue evidence="1">Fresh leaf tissue</tissue>
    </source>
</reference>
<gene>
    <name evidence="1" type="ORF">GUJ93_ZPchr0009g855</name>
</gene>
<keyword evidence="2" id="KW-1185">Reference proteome</keyword>
<dbReference type="AlphaFoldDB" id="A0A8J5UXX0"/>
<evidence type="ECO:0000313" key="2">
    <source>
        <dbReference type="Proteomes" id="UP000729402"/>
    </source>
</evidence>
<accession>A0A8J5UXX0</accession>
<protein>
    <submittedName>
        <fullName evidence="1">Uncharacterized protein</fullName>
    </submittedName>
</protein>